<evidence type="ECO:0008006" key="4">
    <source>
        <dbReference type="Google" id="ProtNLM"/>
    </source>
</evidence>
<evidence type="ECO:0000313" key="3">
    <source>
        <dbReference type="Proteomes" id="UP000269669"/>
    </source>
</evidence>
<dbReference type="AlphaFoldDB" id="A0A3R9NUB2"/>
<reference evidence="2 3" key="1">
    <citation type="submission" date="2018-12" db="EMBL/GenBank/DDBJ databases">
        <title>Sequencing of bacterial isolates from soil warming experiment in Harvard Forest, Massachusetts, USA.</title>
        <authorList>
            <person name="Deangelis K."/>
        </authorList>
    </citation>
    <scope>NUCLEOTIDE SEQUENCE [LARGE SCALE GENOMIC DNA]</scope>
    <source>
        <strain evidence="2 3">EB153</strain>
    </source>
</reference>
<dbReference type="RefSeq" id="WP_125485531.1">
    <property type="nucleotide sequence ID" value="NZ_RSDW01000001.1"/>
</dbReference>
<comment type="caution">
    <text evidence="2">The sequence shown here is derived from an EMBL/GenBank/DDBJ whole genome shotgun (WGS) entry which is preliminary data.</text>
</comment>
<dbReference type="EMBL" id="RSDW01000001">
    <property type="protein sequence ID" value="RSL16986.1"/>
    <property type="molecule type" value="Genomic_DNA"/>
</dbReference>
<evidence type="ECO:0000313" key="2">
    <source>
        <dbReference type="EMBL" id="RSL16986.1"/>
    </source>
</evidence>
<gene>
    <name evidence="2" type="ORF">EDE15_2514</name>
</gene>
<name>A0A3R9NUB2_9BACT</name>
<feature type="signal peptide" evidence="1">
    <location>
        <begin position="1"/>
        <end position="18"/>
    </location>
</feature>
<protein>
    <recommendedName>
        <fullName evidence="4">Pilus formation protein N-terminal domain-containing protein</fullName>
    </recommendedName>
</protein>
<feature type="chain" id="PRO_5018554157" description="Pilus formation protein N-terminal domain-containing protein" evidence="1">
    <location>
        <begin position="19"/>
        <end position="152"/>
    </location>
</feature>
<keyword evidence="1" id="KW-0732">Signal</keyword>
<organism evidence="2 3">
    <name type="scientific">Edaphobacter aggregans</name>
    <dbReference type="NCBI Taxonomy" id="570835"/>
    <lineage>
        <taxon>Bacteria</taxon>
        <taxon>Pseudomonadati</taxon>
        <taxon>Acidobacteriota</taxon>
        <taxon>Terriglobia</taxon>
        <taxon>Terriglobales</taxon>
        <taxon>Acidobacteriaceae</taxon>
        <taxon>Edaphobacter</taxon>
    </lineage>
</organism>
<accession>A0A3R9NUB2</accession>
<sequence>MIRLFGALLFLVSASASAQDYSYKVVYSGGSLASVRSGADATLYVDPTVVRIVVDHLNVVSIPSNTITQVAFGDEVPHTLGSLITLGKQKKHLIGFTWAYYSQRGGLAIQCTASEYEGILLALQGVSGKQATNISDVPAKAGDAQVAANAHP</sequence>
<dbReference type="Proteomes" id="UP000269669">
    <property type="component" value="Unassembled WGS sequence"/>
</dbReference>
<evidence type="ECO:0000256" key="1">
    <source>
        <dbReference type="SAM" id="SignalP"/>
    </source>
</evidence>
<dbReference type="OrthoDB" id="120065at2"/>
<keyword evidence="3" id="KW-1185">Reference proteome</keyword>
<proteinExistence type="predicted"/>